<dbReference type="GO" id="GO:0007169">
    <property type="term" value="P:cell surface receptor protein tyrosine kinase signaling pathway"/>
    <property type="evidence" value="ECO:0007669"/>
    <property type="project" value="TreeGrafter"/>
</dbReference>
<gene>
    <name evidence="9" type="ORF">CAOG_005077</name>
</gene>
<keyword evidence="4" id="KW-0067">ATP-binding</keyword>
<dbReference type="InterPro" id="IPR050122">
    <property type="entry name" value="RTK"/>
</dbReference>
<sequence length="881" mass="93559">MTPAALLVLLAVALSAASPCLALMPAIVGRRTVSTSTMPYALAFDPTTSSVIVREWAACWLLDHNLTSQNMVATMVKGGARVSAVNGEVIVGGGIGQTSMPADATLAQCGATDTVGYDEPKGCLQRFNGATLSSTGYVSTTMYAVQGYEGFGGGTRHTDGTYFACGDGATASWDPDFYYFVARYDASMSLMSRVMETGQDWSSPANGHSSHCNAIVFFGNSVFIAGQARSTGFGDTGDQLTPYLVKYDLQLQTRAWRWRMQLPALTSLSDVQSIFTVNDTETSRCKIYLSAAKQGVAWLGRLDCETGALDWETEVPNVQDATLTAADHPVWFLAFGTFANVGLQALAFNKSSGALLFTTLLDAAVPSPPLQGRGTAFDMATRSIYLLRTNATVFEVLRLGFCGAGEIVGAGGTCTPHPATVASVASAASAATAASQAASTASAASAASEAVYASVQSASSAKSVSIAVAESSRLANAPRDNGSSPGAAIGAAIGGVLAVIVVVVAVVLFRRRRRAGKEGDRFVELATRSAVSMQDKPSTLSATDDSEMYARVACPRPSVADSPIEEVSNVSIAAERIYDTSSPHSRSIRNALVLGAELGKGAFGVVRAGLLAHTSVPPAAAQLVNPKHPGLQVAVKVLKEGADGKSRRDFVAEARMMSQFDNSCVVRAVAALLEAEPNMLVLEFIPYGDLRGLLVKSNETGMPWTLAESFHVLAQIADGMAYLESIRFVHRDLAARNCLVGAGLSVKISDFGLSRELGDEKNYYRVETKGQLPIKWMAIESILFRKFSSQSDVWSFGVVAWEVFSYGQVPYGAKRGPDLLVFLESGRRLEQPATCPADVFSTMTRCWDAEPAQRPRFTELSAFFVSQRQDGSVRDIGQMLM</sequence>
<dbReference type="SUPFAM" id="SSF56112">
    <property type="entry name" value="Protein kinase-like (PK-like)"/>
    <property type="match status" value="1"/>
</dbReference>
<dbReference type="PROSITE" id="PS00109">
    <property type="entry name" value="PROTEIN_KINASE_TYR"/>
    <property type="match status" value="1"/>
</dbReference>
<reference evidence="9" key="1">
    <citation type="submission" date="2011-02" db="EMBL/GenBank/DDBJ databases">
        <title>The Genome Sequence of Capsaspora owczarzaki ATCC 30864.</title>
        <authorList>
            <consortium name="The Broad Institute Genome Sequencing Platform"/>
            <person name="Russ C."/>
            <person name="Cuomo C."/>
            <person name="Burger G."/>
            <person name="Gray M.W."/>
            <person name="Holland P.W.H."/>
            <person name="King N."/>
            <person name="Lang F.B.F."/>
            <person name="Roger A.J."/>
            <person name="Ruiz-Trillo I."/>
            <person name="Young S.K."/>
            <person name="Zeng Q."/>
            <person name="Gargeya S."/>
            <person name="Alvarado L."/>
            <person name="Berlin A."/>
            <person name="Chapman S.B."/>
            <person name="Chen Z."/>
            <person name="Freedman E."/>
            <person name="Gellesch M."/>
            <person name="Goldberg J."/>
            <person name="Griggs A."/>
            <person name="Gujja S."/>
            <person name="Heilman E."/>
            <person name="Heiman D."/>
            <person name="Howarth C."/>
            <person name="Mehta T."/>
            <person name="Neiman D."/>
            <person name="Pearson M."/>
            <person name="Roberts A."/>
            <person name="Saif S."/>
            <person name="Shea T."/>
            <person name="Shenoy N."/>
            <person name="Sisk P."/>
            <person name="Stolte C."/>
            <person name="Sykes S."/>
            <person name="White J."/>
            <person name="Yandava C."/>
            <person name="Haas B."/>
            <person name="Nusbaum C."/>
            <person name="Birren B."/>
        </authorList>
    </citation>
    <scope>NUCLEOTIDE SEQUENCE</scope>
    <source>
        <strain evidence="9">ATCC 30864</strain>
    </source>
</reference>
<feature type="domain" description="Protein kinase" evidence="8">
    <location>
        <begin position="592"/>
        <end position="864"/>
    </location>
</feature>
<accession>A0A0D2X3J8</accession>
<dbReference type="CDD" id="cd00192">
    <property type="entry name" value="PTKc"/>
    <property type="match status" value="1"/>
</dbReference>
<dbReference type="SMART" id="SM00219">
    <property type="entry name" value="TyrKc"/>
    <property type="match status" value="1"/>
</dbReference>
<evidence type="ECO:0000256" key="4">
    <source>
        <dbReference type="ARBA" id="ARBA00022840"/>
    </source>
</evidence>
<dbReference type="eggNOG" id="KOG1026">
    <property type="taxonomic scope" value="Eukaryota"/>
</dbReference>
<evidence type="ECO:0000256" key="6">
    <source>
        <dbReference type="SAM" id="Phobius"/>
    </source>
</evidence>
<dbReference type="PANTHER" id="PTHR24416">
    <property type="entry name" value="TYROSINE-PROTEIN KINASE RECEPTOR"/>
    <property type="match status" value="1"/>
</dbReference>
<keyword evidence="3 9" id="KW-0418">Kinase</keyword>
<keyword evidence="5" id="KW-0829">Tyrosine-protein kinase</keyword>
<protein>
    <submittedName>
        <fullName evidence="9">TKL protein kinase</fullName>
    </submittedName>
</protein>
<dbReference type="Proteomes" id="UP000008743">
    <property type="component" value="Unassembled WGS sequence"/>
</dbReference>
<dbReference type="GO" id="GO:0004714">
    <property type="term" value="F:transmembrane receptor protein tyrosine kinase activity"/>
    <property type="evidence" value="ECO:0007669"/>
    <property type="project" value="TreeGrafter"/>
</dbReference>
<dbReference type="InterPro" id="IPR011009">
    <property type="entry name" value="Kinase-like_dom_sf"/>
</dbReference>
<organism evidence="9 10">
    <name type="scientific">Capsaspora owczarzaki (strain ATCC 30864)</name>
    <dbReference type="NCBI Taxonomy" id="595528"/>
    <lineage>
        <taxon>Eukaryota</taxon>
        <taxon>Filasterea</taxon>
        <taxon>Capsaspora</taxon>
    </lineage>
</organism>
<dbReference type="Gene3D" id="3.30.200.20">
    <property type="entry name" value="Phosphorylase Kinase, domain 1"/>
    <property type="match status" value="1"/>
</dbReference>
<keyword evidence="6" id="KW-0812">Transmembrane</keyword>
<evidence type="ECO:0000313" key="9">
    <source>
        <dbReference type="EMBL" id="KJE94434.1"/>
    </source>
</evidence>
<evidence type="ECO:0000259" key="8">
    <source>
        <dbReference type="PROSITE" id="PS50011"/>
    </source>
</evidence>
<dbReference type="InterPro" id="IPR000719">
    <property type="entry name" value="Prot_kinase_dom"/>
</dbReference>
<proteinExistence type="predicted"/>
<dbReference type="AlphaFoldDB" id="A0A0D2X3J8"/>
<dbReference type="OrthoDB" id="6718656at2759"/>
<evidence type="ECO:0000256" key="1">
    <source>
        <dbReference type="ARBA" id="ARBA00022679"/>
    </source>
</evidence>
<keyword evidence="10" id="KW-1185">Reference proteome</keyword>
<dbReference type="PhylomeDB" id="A0A0D2X3J8"/>
<dbReference type="InterPro" id="IPR008266">
    <property type="entry name" value="Tyr_kinase_AS"/>
</dbReference>
<keyword evidence="6" id="KW-1133">Transmembrane helix</keyword>
<keyword evidence="1" id="KW-0808">Transferase</keyword>
<dbReference type="InterPro" id="IPR011047">
    <property type="entry name" value="Quinoprotein_ADH-like_sf"/>
</dbReference>
<feature type="signal peptide" evidence="7">
    <location>
        <begin position="1"/>
        <end position="22"/>
    </location>
</feature>
<evidence type="ECO:0000256" key="5">
    <source>
        <dbReference type="ARBA" id="ARBA00023137"/>
    </source>
</evidence>
<keyword evidence="6" id="KW-0472">Membrane</keyword>
<dbReference type="SUPFAM" id="SSF50998">
    <property type="entry name" value="Quinoprotein alcohol dehydrogenase-like"/>
    <property type="match status" value="1"/>
</dbReference>
<dbReference type="PROSITE" id="PS50011">
    <property type="entry name" value="PROTEIN_KINASE_DOM"/>
    <property type="match status" value="1"/>
</dbReference>
<evidence type="ECO:0000256" key="2">
    <source>
        <dbReference type="ARBA" id="ARBA00022741"/>
    </source>
</evidence>
<dbReference type="GO" id="GO:0005886">
    <property type="term" value="C:plasma membrane"/>
    <property type="evidence" value="ECO:0007669"/>
    <property type="project" value="TreeGrafter"/>
</dbReference>
<dbReference type="PANTHER" id="PTHR24416:SF611">
    <property type="entry name" value="TYROSINE-PROTEIN KINASE TRANSMEMBRANE RECEPTOR ROR"/>
    <property type="match status" value="1"/>
</dbReference>
<dbReference type="InParanoid" id="A0A0D2X3J8"/>
<dbReference type="GO" id="GO:0005524">
    <property type="term" value="F:ATP binding"/>
    <property type="evidence" value="ECO:0007669"/>
    <property type="project" value="UniProtKB-KW"/>
</dbReference>
<keyword evidence="7" id="KW-0732">Signal</keyword>
<dbReference type="InterPro" id="IPR020635">
    <property type="entry name" value="Tyr_kinase_cat_dom"/>
</dbReference>
<dbReference type="Pfam" id="PF07714">
    <property type="entry name" value="PK_Tyr_Ser-Thr"/>
    <property type="match status" value="1"/>
</dbReference>
<dbReference type="InterPro" id="IPR001245">
    <property type="entry name" value="Ser-Thr/Tyr_kinase_cat_dom"/>
</dbReference>
<feature type="chain" id="PRO_5002254854" evidence="7">
    <location>
        <begin position="23"/>
        <end position="881"/>
    </location>
</feature>
<dbReference type="GO" id="GO:0043235">
    <property type="term" value="C:receptor complex"/>
    <property type="evidence" value="ECO:0007669"/>
    <property type="project" value="TreeGrafter"/>
</dbReference>
<evidence type="ECO:0000313" key="10">
    <source>
        <dbReference type="Proteomes" id="UP000008743"/>
    </source>
</evidence>
<keyword evidence="2" id="KW-0547">Nucleotide-binding</keyword>
<evidence type="ECO:0000256" key="3">
    <source>
        <dbReference type="ARBA" id="ARBA00022777"/>
    </source>
</evidence>
<feature type="transmembrane region" description="Helical" evidence="6">
    <location>
        <begin position="487"/>
        <end position="509"/>
    </location>
</feature>
<dbReference type="FunFam" id="1.10.510.10:FF:000554">
    <property type="entry name" value="Predicted protein"/>
    <property type="match status" value="1"/>
</dbReference>
<dbReference type="EMBL" id="KE346367">
    <property type="protein sequence ID" value="KJE94434.1"/>
    <property type="molecule type" value="Genomic_DNA"/>
</dbReference>
<evidence type="ECO:0000256" key="7">
    <source>
        <dbReference type="SAM" id="SignalP"/>
    </source>
</evidence>
<dbReference type="PRINTS" id="PR00109">
    <property type="entry name" value="TYRKINASE"/>
</dbReference>
<dbReference type="STRING" id="595528.A0A0D2X3J8"/>
<name>A0A0D2X3J8_CAPO3</name>
<dbReference type="Gene3D" id="1.10.510.10">
    <property type="entry name" value="Transferase(Phosphotransferase) domain 1"/>
    <property type="match status" value="1"/>
</dbReference>